<comment type="similarity">
    <text evidence="2">Belongs to the acyltransferase 3 family.</text>
</comment>
<dbReference type="GO" id="GO:0016746">
    <property type="term" value="F:acyltransferase activity"/>
    <property type="evidence" value="ECO:0007669"/>
    <property type="project" value="UniProtKB-KW"/>
</dbReference>
<feature type="transmembrane region" description="Helical" evidence="7">
    <location>
        <begin position="343"/>
        <end position="363"/>
    </location>
</feature>
<keyword evidence="10" id="KW-1185">Reference proteome</keyword>
<keyword evidence="5 7" id="KW-1133">Transmembrane helix</keyword>
<gene>
    <name evidence="9" type="ORF">GCM10022287_14060</name>
</gene>
<keyword evidence="6 7" id="KW-0472">Membrane</keyword>
<feature type="domain" description="Acyltransferase 3" evidence="8">
    <location>
        <begin position="22"/>
        <end position="359"/>
    </location>
</feature>
<feature type="transmembrane region" description="Helical" evidence="7">
    <location>
        <begin position="170"/>
        <end position="191"/>
    </location>
</feature>
<keyword evidence="9" id="KW-0012">Acyltransferase</keyword>
<dbReference type="PANTHER" id="PTHR40074:SF2">
    <property type="entry name" value="O-ACETYLTRANSFERASE WECH"/>
    <property type="match status" value="1"/>
</dbReference>
<evidence type="ECO:0000256" key="7">
    <source>
        <dbReference type="SAM" id="Phobius"/>
    </source>
</evidence>
<feature type="transmembrane region" description="Helical" evidence="7">
    <location>
        <begin position="139"/>
        <end position="163"/>
    </location>
</feature>
<evidence type="ECO:0000313" key="9">
    <source>
        <dbReference type="EMBL" id="GAA4172717.1"/>
    </source>
</evidence>
<comment type="caution">
    <text evidence="9">The sequence shown here is derived from an EMBL/GenBank/DDBJ whole genome shotgun (WGS) entry which is preliminary data.</text>
</comment>
<feature type="transmembrane region" description="Helical" evidence="7">
    <location>
        <begin position="270"/>
        <end position="292"/>
    </location>
</feature>
<feature type="transmembrane region" description="Helical" evidence="7">
    <location>
        <begin position="94"/>
        <end position="112"/>
    </location>
</feature>
<name>A0ABP7ZXH1_9MICO</name>
<feature type="transmembrane region" description="Helical" evidence="7">
    <location>
        <begin position="66"/>
        <end position="82"/>
    </location>
</feature>
<reference evidence="10" key="1">
    <citation type="journal article" date="2019" name="Int. J. Syst. Evol. Microbiol.">
        <title>The Global Catalogue of Microorganisms (GCM) 10K type strain sequencing project: providing services to taxonomists for standard genome sequencing and annotation.</title>
        <authorList>
            <consortium name="The Broad Institute Genomics Platform"/>
            <consortium name="The Broad Institute Genome Sequencing Center for Infectious Disease"/>
            <person name="Wu L."/>
            <person name="Ma J."/>
        </authorList>
    </citation>
    <scope>NUCLEOTIDE SEQUENCE [LARGE SCALE GENOMIC DNA]</scope>
    <source>
        <strain evidence="10">JCM 17591</strain>
    </source>
</reference>
<evidence type="ECO:0000259" key="8">
    <source>
        <dbReference type="Pfam" id="PF01757"/>
    </source>
</evidence>
<feature type="transmembrane region" description="Helical" evidence="7">
    <location>
        <begin position="313"/>
        <end position="331"/>
    </location>
</feature>
<feature type="transmembrane region" description="Helical" evidence="7">
    <location>
        <begin position="27"/>
        <end position="46"/>
    </location>
</feature>
<evidence type="ECO:0000256" key="2">
    <source>
        <dbReference type="ARBA" id="ARBA00007400"/>
    </source>
</evidence>
<dbReference type="RefSeq" id="WP_344752692.1">
    <property type="nucleotide sequence ID" value="NZ_BAABBW010000002.1"/>
</dbReference>
<accession>A0ABP7ZXH1</accession>
<evidence type="ECO:0000256" key="6">
    <source>
        <dbReference type="ARBA" id="ARBA00023136"/>
    </source>
</evidence>
<keyword evidence="4 7" id="KW-0812">Transmembrane</keyword>
<dbReference type="EMBL" id="BAABBW010000002">
    <property type="protein sequence ID" value="GAA4172717.1"/>
    <property type="molecule type" value="Genomic_DNA"/>
</dbReference>
<feature type="transmembrane region" description="Helical" evidence="7">
    <location>
        <begin position="236"/>
        <end position="258"/>
    </location>
</feature>
<comment type="subcellular location">
    <subcellularLocation>
        <location evidence="1">Cell membrane</location>
        <topology evidence="1">Multi-pass membrane protein</topology>
    </subcellularLocation>
</comment>
<dbReference type="InterPro" id="IPR002656">
    <property type="entry name" value="Acyl_transf_3_dom"/>
</dbReference>
<organism evidence="9 10">
    <name type="scientific">Gryllotalpicola koreensis</name>
    <dbReference type="NCBI Taxonomy" id="993086"/>
    <lineage>
        <taxon>Bacteria</taxon>
        <taxon>Bacillati</taxon>
        <taxon>Actinomycetota</taxon>
        <taxon>Actinomycetes</taxon>
        <taxon>Micrococcales</taxon>
        <taxon>Microbacteriaceae</taxon>
        <taxon>Gryllotalpicola</taxon>
    </lineage>
</organism>
<keyword evidence="9" id="KW-0808">Transferase</keyword>
<feature type="transmembrane region" description="Helical" evidence="7">
    <location>
        <begin position="206"/>
        <end position="224"/>
    </location>
</feature>
<evidence type="ECO:0000256" key="4">
    <source>
        <dbReference type="ARBA" id="ARBA00022692"/>
    </source>
</evidence>
<dbReference type="PANTHER" id="PTHR40074">
    <property type="entry name" value="O-ACETYLTRANSFERASE WECH"/>
    <property type="match status" value="1"/>
</dbReference>
<dbReference type="Pfam" id="PF01757">
    <property type="entry name" value="Acyl_transf_3"/>
    <property type="match status" value="1"/>
</dbReference>
<evidence type="ECO:0000256" key="1">
    <source>
        <dbReference type="ARBA" id="ARBA00004651"/>
    </source>
</evidence>
<evidence type="ECO:0000256" key="5">
    <source>
        <dbReference type="ARBA" id="ARBA00022989"/>
    </source>
</evidence>
<protein>
    <submittedName>
        <fullName evidence="9">Acyltransferase</fullName>
    </submittedName>
</protein>
<evidence type="ECO:0000313" key="10">
    <source>
        <dbReference type="Proteomes" id="UP001501079"/>
    </source>
</evidence>
<proteinExistence type="inferred from homology"/>
<sequence>MTEATEPTAEPKSTPVRKRRHIHEIDVIRILTFASVIGVHTISHTAPSDGVGLHVLLALLHFTREPFFWITGFVLMWSYFHKPVPMRRFWPRRFLLVGVPYLVWSFVYQLLYDYPRTHHDPSVGGFLLDYVHSVLTGTAWYHLYFLLVTMQVYLLVPAIAWLVQKTRGRGHYVVLAAAAVLQLGLMSWYHYWPHVLPGFVAYDKQYFFSYSFFILAGAICADHGEGFLGWVARHRGLVGLITLACAAVYLGVFAIQVATGASLYSAGSPVQPAIVVWGVGVGLGFTAIGSLWSDRRREGSLLARSVDTATDRSFGIFLSHPLILWTLLWVADGWFAKAVPDPWLSLAAYLIVVLGAIGLTELLRRSPASLWFTGRPRRRRHRAEARAAAS</sequence>
<dbReference type="Proteomes" id="UP001501079">
    <property type="component" value="Unassembled WGS sequence"/>
</dbReference>
<evidence type="ECO:0000256" key="3">
    <source>
        <dbReference type="ARBA" id="ARBA00022475"/>
    </source>
</evidence>
<keyword evidence="3" id="KW-1003">Cell membrane</keyword>